<evidence type="ECO:0000313" key="3">
    <source>
        <dbReference type="Proteomes" id="UP001306668"/>
    </source>
</evidence>
<dbReference type="InterPro" id="IPR058531">
    <property type="entry name" value="Baseplate_J_M"/>
</dbReference>
<dbReference type="InterPro" id="IPR014507">
    <property type="entry name" value="Baseplate_assembly_J_pred"/>
</dbReference>
<sequence length="296" mass="32383">MSTFTAVDLSRLPLPDVFEQLDFEQLLAQRVAEFKRYMPEYDALVESDPVYKVLQASAYRELTLREQFNQRAKGLFLAYAQRGDLDNLAAPFGVTRKQLTPPDPEAGTPAQFETDTEFRRRIQLAPEGLSVAGPEGAYIFHTLSADNAVLDASATSPAPGEVVVTVLARDGDGTPSDSLLATVNAVLQDGQVRPLTDFVRVVGAQILPYVVEADLYTFDGPDAAVVIAEARRRLEAFMADSHRLGRDVAMSAIYAQLHAEGVQRVVLHAPVADLAVERHQAAYCTVLTLNHRGSNE</sequence>
<dbReference type="PANTHER" id="PTHR35862:SF1">
    <property type="entry name" value="FELS-2 PROPHAGE PROTEIN"/>
    <property type="match status" value="1"/>
</dbReference>
<protein>
    <submittedName>
        <fullName evidence="2">Baseplate J/gp47 family protein</fullName>
    </submittedName>
</protein>
<dbReference type="Proteomes" id="UP001306668">
    <property type="component" value="Unassembled WGS sequence"/>
</dbReference>
<dbReference type="PANTHER" id="PTHR35862">
    <property type="entry name" value="FELS-2 PROPHAGE PROTEIN"/>
    <property type="match status" value="1"/>
</dbReference>
<dbReference type="PIRSF" id="PIRSF020481">
    <property type="entry name" value="BAP"/>
    <property type="match status" value="1"/>
</dbReference>
<dbReference type="RefSeq" id="WP_338167619.1">
    <property type="nucleotide sequence ID" value="NZ_BTRJ01000009.1"/>
</dbReference>
<keyword evidence="3" id="KW-1185">Reference proteome</keyword>
<evidence type="ECO:0000313" key="2">
    <source>
        <dbReference type="EMBL" id="GMR27028.1"/>
    </source>
</evidence>
<comment type="caution">
    <text evidence="2">The sequence shown here is derived from an EMBL/GenBank/DDBJ whole genome shotgun (WGS) entry which is preliminary data.</text>
</comment>
<reference evidence="3" key="1">
    <citation type="submission" date="2023-07" db="EMBL/GenBank/DDBJ databases">
        <title>Genome sequence of Stenotrophomonas sp. Alg010 isolated from Sargassum waste.</title>
        <authorList>
            <person name="Mohapatra"/>
            <person name="B.R."/>
        </authorList>
    </citation>
    <scope>NUCLEOTIDE SEQUENCE [LARGE SCALE GENOMIC DNA]</scope>
    <source>
        <strain evidence="3">Alg010</strain>
    </source>
</reference>
<dbReference type="EMBL" id="BTRJ01000009">
    <property type="protein sequence ID" value="GMR27028.1"/>
    <property type="molecule type" value="Genomic_DNA"/>
</dbReference>
<gene>
    <name evidence="2" type="ORF">STENOSP10_12470</name>
</gene>
<feature type="domain" description="Baseplate J-like central" evidence="1">
    <location>
        <begin position="131"/>
        <end position="202"/>
    </location>
</feature>
<proteinExistence type="predicted"/>
<organism evidence="2 3">
    <name type="scientific">Stenotrophomonas sepilia</name>
    <dbReference type="NCBI Taxonomy" id="2860290"/>
    <lineage>
        <taxon>Bacteria</taxon>
        <taxon>Pseudomonadati</taxon>
        <taxon>Pseudomonadota</taxon>
        <taxon>Gammaproteobacteria</taxon>
        <taxon>Lysobacterales</taxon>
        <taxon>Lysobacteraceae</taxon>
        <taxon>Stenotrophomonas</taxon>
        <taxon>Stenotrophomonas maltophilia group</taxon>
    </lineage>
</organism>
<accession>A0ABQ6Q9Y9</accession>
<dbReference type="InterPro" id="IPR052726">
    <property type="entry name" value="Phage_Baseplate_Hub"/>
</dbReference>
<evidence type="ECO:0000259" key="1">
    <source>
        <dbReference type="Pfam" id="PF26078"/>
    </source>
</evidence>
<dbReference type="Pfam" id="PF26078">
    <property type="entry name" value="Baseplate_J_M"/>
    <property type="match status" value="1"/>
</dbReference>
<name>A0ABQ6Q9Y9_9GAMM</name>